<dbReference type="SUPFAM" id="SSF51294">
    <property type="entry name" value="Hedgehog/intein (Hint) domain"/>
    <property type="match status" value="1"/>
</dbReference>
<dbReference type="InterPro" id="IPR012337">
    <property type="entry name" value="RNaseH-like_sf"/>
</dbReference>
<dbReference type="PANTHER" id="PTHR10322">
    <property type="entry name" value="DNA POLYMERASE CATALYTIC SUBUNIT"/>
    <property type="match status" value="1"/>
</dbReference>
<dbReference type="Gene3D" id="3.30.420.10">
    <property type="entry name" value="Ribonuclease H-like superfamily/Ribonuclease H"/>
    <property type="match status" value="2"/>
</dbReference>
<evidence type="ECO:0000259" key="9">
    <source>
        <dbReference type="Pfam" id="PF03104"/>
    </source>
</evidence>
<dbReference type="InterPro" id="IPR006134">
    <property type="entry name" value="DNA-dir_DNA_pol_B_multi_dom"/>
</dbReference>
<keyword evidence="5" id="KW-0239">DNA-directed DNA polymerase</keyword>
<dbReference type="Gene3D" id="1.10.132.60">
    <property type="entry name" value="DNA polymerase family B, C-terminal domain"/>
    <property type="match status" value="1"/>
</dbReference>
<dbReference type="PRINTS" id="PR00106">
    <property type="entry name" value="DNAPOLB"/>
</dbReference>
<evidence type="ECO:0000256" key="7">
    <source>
        <dbReference type="ARBA" id="ARBA00049244"/>
    </source>
</evidence>
<dbReference type="GO" id="GO:0003677">
    <property type="term" value="F:DNA binding"/>
    <property type="evidence" value="ECO:0007669"/>
    <property type="project" value="UniProtKB-KW"/>
</dbReference>
<dbReference type="GO" id="GO:0006261">
    <property type="term" value="P:DNA-templated DNA replication"/>
    <property type="evidence" value="ECO:0007669"/>
    <property type="project" value="TreeGrafter"/>
</dbReference>
<feature type="domain" description="DNA-directed DNA polymerase family B exonuclease" evidence="9">
    <location>
        <begin position="391"/>
        <end position="555"/>
    </location>
</feature>
<dbReference type="InterPro" id="IPR006172">
    <property type="entry name" value="DNA-dir_DNA_pol_B"/>
</dbReference>
<dbReference type="Gene3D" id="3.90.1600.10">
    <property type="entry name" value="Palm domain of DNA polymerase"/>
    <property type="match status" value="2"/>
</dbReference>
<dbReference type="Pfam" id="PF03104">
    <property type="entry name" value="DNA_pol_B_exo1"/>
    <property type="match status" value="2"/>
</dbReference>
<evidence type="ECO:0000256" key="2">
    <source>
        <dbReference type="ARBA" id="ARBA00012417"/>
    </source>
</evidence>
<name>A0A6C0KYV2_9ZZZZ</name>
<keyword evidence="6" id="KW-0238">DNA-binding</keyword>
<evidence type="ECO:0000313" key="10">
    <source>
        <dbReference type="EMBL" id="QHU22421.1"/>
    </source>
</evidence>
<dbReference type="InterPro" id="IPR036397">
    <property type="entry name" value="RNaseH_sf"/>
</dbReference>
<evidence type="ECO:0000256" key="5">
    <source>
        <dbReference type="ARBA" id="ARBA00022932"/>
    </source>
</evidence>
<dbReference type="EMBL" id="MN741007">
    <property type="protein sequence ID" value="QHU22421.1"/>
    <property type="molecule type" value="Genomic_DNA"/>
</dbReference>
<evidence type="ECO:0000256" key="1">
    <source>
        <dbReference type="ARBA" id="ARBA00005755"/>
    </source>
</evidence>
<dbReference type="GO" id="GO:0003887">
    <property type="term" value="F:DNA-directed DNA polymerase activity"/>
    <property type="evidence" value="ECO:0007669"/>
    <property type="project" value="UniProtKB-KW"/>
</dbReference>
<dbReference type="InterPro" id="IPR042087">
    <property type="entry name" value="DNA_pol_B_thumb"/>
</dbReference>
<dbReference type="PROSITE" id="PS50818">
    <property type="entry name" value="INTEIN_C_TER"/>
    <property type="match status" value="1"/>
</dbReference>
<dbReference type="InterPro" id="IPR023211">
    <property type="entry name" value="DNA_pol_palm_dom_sf"/>
</dbReference>
<dbReference type="EC" id="2.7.7.7" evidence="2"/>
<dbReference type="Gene3D" id="2.170.16.10">
    <property type="entry name" value="Hedgehog/Intein (Hint) domain"/>
    <property type="match status" value="1"/>
</dbReference>
<comment type="catalytic activity">
    <reaction evidence="7">
        <text>DNA(n) + a 2'-deoxyribonucleoside 5'-triphosphate = DNA(n+1) + diphosphate</text>
        <dbReference type="Rhea" id="RHEA:22508"/>
        <dbReference type="Rhea" id="RHEA-COMP:17339"/>
        <dbReference type="Rhea" id="RHEA-COMP:17340"/>
        <dbReference type="ChEBI" id="CHEBI:33019"/>
        <dbReference type="ChEBI" id="CHEBI:61560"/>
        <dbReference type="ChEBI" id="CHEBI:173112"/>
        <dbReference type="EC" id="2.7.7.7"/>
    </reaction>
</comment>
<feature type="domain" description="DNA-directed DNA polymerase family B multifunctional" evidence="8">
    <location>
        <begin position="695"/>
        <end position="967"/>
    </location>
</feature>
<dbReference type="SUPFAM" id="SSF56672">
    <property type="entry name" value="DNA/RNA polymerases"/>
    <property type="match status" value="1"/>
</dbReference>
<evidence type="ECO:0000256" key="4">
    <source>
        <dbReference type="ARBA" id="ARBA00022695"/>
    </source>
</evidence>
<comment type="similarity">
    <text evidence="1">Belongs to the DNA polymerase type-B family.</text>
</comment>
<dbReference type="Pfam" id="PF00136">
    <property type="entry name" value="DNA_pol_B"/>
    <property type="match status" value="2"/>
</dbReference>
<accession>A0A6C0KYV2</accession>
<dbReference type="SUPFAM" id="SSF53098">
    <property type="entry name" value="Ribonuclease H-like"/>
    <property type="match status" value="1"/>
</dbReference>
<dbReference type="GO" id="GO:0000166">
    <property type="term" value="F:nucleotide binding"/>
    <property type="evidence" value="ECO:0007669"/>
    <property type="project" value="InterPro"/>
</dbReference>
<feature type="domain" description="DNA-directed DNA polymerase family B multifunctional" evidence="8">
    <location>
        <begin position="1192"/>
        <end position="1417"/>
    </location>
</feature>
<dbReference type="SMART" id="SM00486">
    <property type="entry name" value="POLBc"/>
    <property type="match status" value="1"/>
</dbReference>
<evidence type="ECO:0000256" key="6">
    <source>
        <dbReference type="ARBA" id="ARBA00023125"/>
    </source>
</evidence>
<dbReference type="PANTHER" id="PTHR10322:SF23">
    <property type="entry name" value="DNA POLYMERASE DELTA CATALYTIC SUBUNIT"/>
    <property type="match status" value="1"/>
</dbReference>
<organism evidence="10">
    <name type="scientific">viral metagenome</name>
    <dbReference type="NCBI Taxonomy" id="1070528"/>
    <lineage>
        <taxon>unclassified sequences</taxon>
        <taxon>metagenomes</taxon>
        <taxon>organismal metagenomes</taxon>
    </lineage>
</organism>
<dbReference type="InterPro" id="IPR050240">
    <property type="entry name" value="DNA_pol_type-B"/>
</dbReference>
<dbReference type="InterPro" id="IPR006133">
    <property type="entry name" value="DNA-dir_DNA_pol_B_exonuc"/>
</dbReference>
<evidence type="ECO:0000259" key="8">
    <source>
        <dbReference type="Pfam" id="PF00136"/>
    </source>
</evidence>
<sequence length="1490" mass="172084">MTTNNEQTDTISFRCIDFNVSSFKQEDFIITIYGIDENRKTYCVKIDDFKPFFYIKVGHNWTDTDVSEYFDFIRETYKSDYSLLKTLKNDLEEVQLVKHKTLYNFDANKKHNFIKVTCKNMSLVYKFKSLFYDKEKQRLNKGVEFNGTFTQIYEVMIPPMLRFFHIQDISPSGWVEISNYDLVEDDETETKVDIEVKANYRDIISLPEKETIVPYKICSFDIEASSSHGDFPTAIKNYKKVAYDILDYIQLNDDEVSEYGMEKMLYYLLKSVFGFADDISIDNCYVKNKEYKVKDFEKDFKLFIQDQVSLNDEDASIVAGNTLDDYMGAFDGNDEIGGFEQSKVDICENDGEVKSQRKSKLKNKSTNKTDIESILNDSNYDNQTKMGYLTISLNKSFPHLEGDYVTFIGSTFVSYGDENSHLNNCICLGETTNHDETTQVIECYDTEREVLLAWTDLIQQEDPDIIVGYNIFGFDYPFMFDRAKENNCVEEFMNLSRKNDTFLEDEEIKLSQTKIVLASGAYDLKYPPMDGRLQIDVFTYMRKEFILPSYKLDYVSSYLISDKVSKYENNDDTNCCSVYTKNTKGISMNCFVHFEILNHSNELYQNGKKFKVIDINDSGFIMEGHLEDVDKQTIQWGLAKDDVTPQDIFRMTNEGPNEKGIIAKYCIQDCNLVHQIFQKIDIMTTYIEMSKICSVPISFLMLRGQGVKLTSYVAKKCREKDTLMPLISIGNASDLYEGAIVLDPKTGLYLDNPVACVDYSSLYPSSIISENISHDSKVWTKEYELDGNIARYKNGNEKITGIVDKTGKFKYDNLPGYKYVDIKYDTFSFKRLGGTSSKLSKVLTGYKICRYAQFPNHEKAILPSILQELLSARKATKKQMGKESDPFMKNILDKRQLSIKVTANSLYGQCGAKTSTFYEMDIAASTTATGRKLLIYAKDMIESVYNNVNIDTKHGNMKINAEYIYGDSVANYTPIYINVNGILEIIQIDELGKKYGKNNWKQCVEPGKQTKEYIDLTDKNIYTWTENSWTHLKTIIRHKLASEKKMMRILTHTGCVDVTDDHSLIRSNGVEISPKECAVGTELLHHTCKDNLINDISNMCEVKLEFDLSVTSNHIRMAKYIHHKYNVDDTNYVLVAHDSNDGFILSTKCPGTRDHKIKKIMTLEDYDDYVYDLTTDNHHFAAGIGNMIVHNTDSVFFTFNLKDPTTNKDVRGQKALEVTIDLAKEAGELATKFLKAPHDLEYEKTFMPFCLISKKRYVGMLYEEDPHKCKRKSMGIVLKRRDNAPIVKDVYGGIIDILMKEKNIKKSIDFLDNMLRQIVNEEIGMDKLIISKSLRSFYKCPQQIAHKVLADRIGVREPGNKPRAGDRIPYVYIYSKNKKELQGNKIEHPLYINEKKLKIDYGFYITNQIMKPVIQIYSLVLFDMPQFQKKTKMFKQKIKTLMENSTDQEKTLRKIQSLKDKEVESLLFKKYITINNNKAQNNRMITDFFG</sequence>
<dbReference type="InterPro" id="IPR043502">
    <property type="entry name" value="DNA/RNA_pol_sf"/>
</dbReference>
<protein>
    <recommendedName>
        <fullName evidence="2">DNA-directed DNA polymerase</fullName>
        <ecNumber evidence="2">2.7.7.7</ecNumber>
    </recommendedName>
</protein>
<evidence type="ECO:0000256" key="3">
    <source>
        <dbReference type="ARBA" id="ARBA00022679"/>
    </source>
</evidence>
<keyword evidence="4" id="KW-0548">Nucleotidyltransferase</keyword>
<dbReference type="InterPro" id="IPR036844">
    <property type="entry name" value="Hint_dom_sf"/>
</dbReference>
<proteinExistence type="inferred from homology"/>
<feature type="domain" description="DNA-directed DNA polymerase family B exonuclease" evidence="9">
    <location>
        <begin position="151"/>
        <end position="237"/>
    </location>
</feature>
<reference evidence="10" key="1">
    <citation type="journal article" date="2020" name="Nature">
        <title>Giant virus diversity and host interactions through global metagenomics.</title>
        <authorList>
            <person name="Schulz F."/>
            <person name="Roux S."/>
            <person name="Paez-Espino D."/>
            <person name="Jungbluth S."/>
            <person name="Walsh D.A."/>
            <person name="Denef V.J."/>
            <person name="McMahon K.D."/>
            <person name="Konstantinidis K.T."/>
            <person name="Eloe-Fadrosh E.A."/>
            <person name="Kyrpides N.C."/>
            <person name="Woyke T."/>
        </authorList>
    </citation>
    <scope>NUCLEOTIDE SEQUENCE</scope>
    <source>
        <strain evidence="10">GVMAG-S-ERX555907-102</strain>
    </source>
</reference>
<dbReference type="InterPro" id="IPR030934">
    <property type="entry name" value="Intein_C"/>
</dbReference>
<keyword evidence="3" id="KW-0808">Transferase</keyword>
<dbReference type="Gene3D" id="3.30.342.10">
    <property type="entry name" value="DNA Polymerase, chain B, domain 1"/>
    <property type="match status" value="1"/>
</dbReference>